<accession>A0A2W5UZ68</accession>
<evidence type="ECO:0008006" key="3">
    <source>
        <dbReference type="Google" id="ProtNLM"/>
    </source>
</evidence>
<dbReference type="RefSeq" id="WP_304280617.1">
    <property type="nucleotide sequence ID" value="NZ_QFQZ01000064.1"/>
</dbReference>
<dbReference type="Gene3D" id="3.30.420.240">
    <property type="match status" value="1"/>
</dbReference>
<dbReference type="EMBL" id="QFQZ01000064">
    <property type="protein sequence ID" value="PZR32282.1"/>
    <property type="molecule type" value="Genomic_DNA"/>
</dbReference>
<dbReference type="Proteomes" id="UP000249393">
    <property type="component" value="Unassembled WGS sequence"/>
</dbReference>
<proteinExistence type="predicted"/>
<name>A0A2W5UZ68_9CAUL</name>
<dbReference type="InterPro" id="IPR027417">
    <property type="entry name" value="P-loop_NTPase"/>
</dbReference>
<comment type="caution">
    <text evidence="1">The sequence shown here is derived from an EMBL/GenBank/DDBJ whole genome shotgun (WGS) entry which is preliminary data.</text>
</comment>
<protein>
    <recommendedName>
        <fullName evidence="3">Mu-like prophage FluMu protein gp28</fullName>
    </recommendedName>
</protein>
<evidence type="ECO:0000313" key="1">
    <source>
        <dbReference type="EMBL" id="PZR32282.1"/>
    </source>
</evidence>
<dbReference type="AlphaFoldDB" id="A0A2W5UZ68"/>
<evidence type="ECO:0000313" key="2">
    <source>
        <dbReference type="Proteomes" id="UP000249393"/>
    </source>
</evidence>
<organism evidence="1 2">
    <name type="scientific">Caulobacter segnis</name>
    <dbReference type="NCBI Taxonomy" id="88688"/>
    <lineage>
        <taxon>Bacteria</taxon>
        <taxon>Pseudomonadati</taxon>
        <taxon>Pseudomonadota</taxon>
        <taxon>Alphaproteobacteria</taxon>
        <taxon>Caulobacterales</taxon>
        <taxon>Caulobacteraceae</taxon>
        <taxon>Caulobacter</taxon>
    </lineage>
</organism>
<dbReference type="Gene3D" id="3.40.50.300">
    <property type="entry name" value="P-loop containing nucleotide triphosphate hydrolases"/>
    <property type="match status" value="1"/>
</dbReference>
<sequence>MTVITADPAMEIADRVGIEGKVLQAVDVLGADGIFRPYQRRAVELSHVHELLVVPKGRRTGLTWAFAGDDAITAATRAGQGGDDVLYIGPSFDMAREYIEACAGFAKAFMGIDALVGETIFNDEDVTRPGETRQIKAFRIDFASGHKILALTSAPRSLRGRQGRVRIDEAAFVDNLAELLKAALALTMLGSHVVVISTHNGVDNEFNKLIQEIQKGDREGHVFEVPFKLAVEQGMYESTATVRGWELTQQAKDTWVRKIYKRYSSAAAEELDAIPSRSSGSWLSYDLIERAEDPTIPVLRLACEPSFTLLPDHKREVFIAKWCEEHLAPLLADLGQLQIGVGGDFARFADVSAMWLLQELMNRAWRTPFVLEMRRVPYREQEFVWEFVLSRLRVWRAKIDANGNGGYLAERMVQIFGAARVEGVLAKAEWWKLQGTPLLGRFESEGRITIPQDAGVASDLRMVKVVDGAPKIAEERVTAGDGEVDEGKRHGDDAVALFHASAALREGGVAAPVAATTGPTGAPPGFLGEDFLDPYATLNFAGY</sequence>
<reference evidence="1 2" key="1">
    <citation type="submission" date="2017-08" db="EMBL/GenBank/DDBJ databases">
        <title>Infants hospitalized years apart are colonized by the same room-sourced microbial strains.</title>
        <authorList>
            <person name="Brooks B."/>
            <person name="Olm M.R."/>
            <person name="Firek B.A."/>
            <person name="Baker R."/>
            <person name="Thomas B.C."/>
            <person name="Morowitz M.J."/>
            <person name="Banfield J.F."/>
        </authorList>
    </citation>
    <scope>NUCLEOTIDE SEQUENCE [LARGE SCALE GENOMIC DNA]</scope>
    <source>
        <strain evidence="1">S2_003_000_R2_4</strain>
    </source>
</reference>
<gene>
    <name evidence="1" type="ORF">DI526_17050</name>
</gene>